<keyword evidence="2" id="KW-1185">Reference proteome</keyword>
<organism evidence="1 2">
    <name type="scientific">Monoglobus pectinilyticus</name>
    <dbReference type="NCBI Taxonomy" id="1981510"/>
    <lineage>
        <taxon>Bacteria</taxon>
        <taxon>Bacillati</taxon>
        <taxon>Bacillota</taxon>
        <taxon>Clostridia</taxon>
        <taxon>Monoglobales</taxon>
        <taxon>Monoglobaceae</taxon>
        <taxon>Monoglobus</taxon>
    </lineage>
</organism>
<dbReference type="GeneID" id="98063277"/>
<gene>
    <name evidence="1" type="ORF">B9O19_01900</name>
</gene>
<dbReference type="Proteomes" id="UP000235589">
    <property type="component" value="Chromosome"/>
</dbReference>
<reference evidence="1 2" key="1">
    <citation type="submission" date="2017-04" db="EMBL/GenBank/DDBJ databases">
        <title>Monoglobus pectinilyticus 14 draft genome.</title>
        <authorList>
            <person name="Kim C."/>
            <person name="Rosendale D.I."/>
            <person name="Kelly W.J."/>
            <person name="Tannock G.W."/>
            <person name="Patchett M.L."/>
            <person name="Jordens J.Z."/>
        </authorList>
    </citation>
    <scope>NUCLEOTIDE SEQUENCE [LARGE SCALE GENOMIC DNA]</scope>
    <source>
        <strain evidence="1 2">14</strain>
    </source>
</reference>
<dbReference type="OrthoDB" id="5429664at2"/>
<accession>A0A2K9P5C8</accession>
<protein>
    <submittedName>
        <fullName evidence="1">Uncharacterized protein</fullName>
    </submittedName>
</protein>
<name>A0A2K9P5C8_9FIRM</name>
<proteinExistence type="predicted"/>
<dbReference type="RefSeq" id="WP_158648977.1">
    <property type="nucleotide sequence ID" value="NZ_CP020991.1"/>
</dbReference>
<evidence type="ECO:0000313" key="2">
    <source>
        <dbReference type="Proteomes" id="UP000235589"/>
    </source>
</evidence>
<sequence>MKVYALVGKSGTGKSHHSMWVARENNIDYIIDDGLLVSDNQIIAGKSAKREPTKVASVRRAIFSDKIHQDEVKKAITDYNIQSLLIIGTSERMANKIADAIGVSPIEKFIYIEDVSTPEEMKIANEMRTKHGKHVIPVPTFEVKKQFSGYFIDPMVQFFNRKNHTIVEEKTVMRPTYSYLGDYKISHKAIFDICSYETSRFPSMYKLLKLKSSTTKGNRLILDIELSLRYPCNVVEEARKIADTVKESIEYHTSITVKYVNIYVKTLHVSRIYIKQIERLRNDLLKTGL</sequence>
<evidence type="ECO:0000313" key="1">
    <source>
        <dbReference type="EMBL" id="AUO20049.1"/>
    </source>
</evidence>
<dbReference type="AlphaFoldDB" id="A0A2K9P5C8"/>
<dbReference type="EMBL" id="CP020991">
    <property type="protein sequence ID" value="AUO20049.1"/>
    <property type="molecule type" value="Genomic_DNA"/>
</dbReference>
<dbReference type="KEGG" id="mpec:B9O19_01900"/>